<feature type="compositionally biased region" description="Basic and acidic residues" evidence="1">
    <location>
        <begin position="1"/>
        <end position="11"/>
    </location>
</feature>
<sequence>MGLARGVDRPHCNRSMMPPQCSMTMKPRRLSTILESHGVRRVLVDVLYVEKMLQDSEWETHESVSRLS</sequence>
<feature type="region of interest" description="Disordered" evidence="1">
    <location>
        <begin position="1"/>
        <end position="23"/>
    </location>
</feature>
<evidence type="ECO:0000313" key="2">
    <source>
        <dbReference type="EMBL" id="KAJ1356543.1"/>
    </source>
</evidence>
<accession>A0AAD5MGW7</accession>
<dbReference type="EMBL" id="JAHQIW010002841">
    <property type="protein sequence ID" value="KAJ1356543.1"/>
    <property type="molecule type" value="Genomic_DNA"/>
</dbReference>
<reference evidence="2" key="1">
    <citation type="submission" date="2021-06" db="EMBL/GenBank/DDBJ databases">
        <title>Parelaphostrongylus tenuis whole genome reference sequence.</title>
        <authorList>
            <person name="Garwood T.J."/>
            <person name="Larsen P.A."/>
            <person name="Fountain-Jones N.M."/>
            <person name="Garbe J.R."/>
            <person name="Macchietto M.G."/>
            <person name="Kania S.A."/>
            <person name="Gerhold R.W."/>
            <person name="Richards J.E."/>
            <person name="Wolf T.M."/>
        </authorList>
    </citation>
    <scope>NUCLEOTIDE SEQUENCE</scope>
    <source>
        <strain evidence="2">MNPRO001-30</strain>
        <tissue evidence="2">Meninges</tissue>
    </source>
</reference>
<proteinExistence type="predicted"/>
<gene>
    <name evidence="2" type="ORF">KIN20_014273</name>
</gene>
<evidence type="ECO:0000256" key="1">
    <source>
        <dbReference type="SAM" id="MobiDB-lite"/>
    </source>
</evidence>
<dbReference type="Proteomes" id="UP001196413">
    <property type="component" value="Unassembled WGS sequence"/>
</dbReference>
<dbReference type="AlphaFoldDB" id="A0AAD5MGW7"/>
<organism evidence="2 3">
    <name type="scientific">Parelaphostrongylus tenuis</name>
    <name type="common">Meningeal worm</name>
    <dbReference type="NCBI Taxonomy" id="148309"/>
    <lineage>
        <taxon>Eukaryota</taxon>
        <taxon>Metazoa</taxon>
        <taxon>Ecdysozoa</taxon>
        <taxon>Nematoda</taxon>
        <taxon>Chromadorea</taxon>
        <taxon>Rhabditida</taxon>
        <taxon>Rhabditina</taxon>
        <taxon>Rhabditomorpha</taxon>
        <taxon>Strongyloidea</taxon>
        <taxon>Metastrongylidae</taxon>
        <taxon>Parelaphostrongylus</taxon>
    </lineage>
</organism>
<keyword evidence="3" id="KW-1185">Reference proteome</keyword>
<name>A0AAD5MGW7_PARTN</name>
<evidence type="ECO:0000313" key="3">
    <source>
        <dbReference type="Proteomes" id="UP001196413"/>
    </source>
</evidence>
<comment type="caution">
    <text evidence="2">The sequence shown here is derived from an EMBL/GenBank/DDBJ whole genome shotgun (WGS) entry which is preliminary data.</text>
</comment>
<protein>
    <submittedName>
        <fullName evidence="2">Uncharacterized protein</fullName>
    </submittedName>
</protein>